<dbReference type="Proteomes" id="UP000028999">
    <property type="component" value="Unassembled WGS sequence"/>
</dbReference>
<organism evidence="1 2">
    <name type="scientific">Brassica napus</name>
    <name type="common">Rape</name>
    <dbReference type="NCBI Taxonomy" id="3708"/>
    <lineage>
        <taxon>Eukaryota</taxon>
        <taxon>Viridiplantae</taxon>
        <taxon>Streptophyta</taxon>
        <taxon>Embryophyta</taxon>
        <taxon>Tracheophyta</taxon>
        <taxon>Spermatophyta</taxon>
        <taxon>Magnoliopsida</taxon>
        <taxon>eudicotyledons</taxon>
        <taxon>Gunneridae</taxon>
        <taxon>Pentapetalae</taxon>
        <taxon>rosids</taxon>
        <taxon>malvids</taxon>
        <taxon>Brassicales</taxon>
        <taxon>Brassicaceae</taxon>
        <taxon>Brassiceae</taxon>
        <taxon>Brassica</taxon>
    </lineage>
</organism>
<dbReference type="AlphaFoldDB" id="A0A078GX73"/>
<protein>
    <submittedName>
        <fullName evidence="1">BnaA01g19070D protein</fullName>
    </submittedName>
</protein>
<evidence type="ECO:0000313" key="1">
    <source>
        <dbReference type="EMBL" id="CDY29759.1"/>
    </source>
</evidence>
<name>A0A078GX73_BRANA</name>
<proteinExistence type="predicted"/>
<reference evidence="1 2" key="1">
    <citation type="journal article" date="2014" name="Science">
        <title>Plant genetics. Early allopolyploid evolution in the post-Neolithic Brassica napus oilseed genome.</title>
        <authorList>
            <person name="Chalhoub B."/>
            <person name="Denoeud F."/>
            <person name="Liu S."/>
            <person name="Parkin I.A."/>
            <person name="Tang H."/>
            <person name="Wang X."/>
            <person name="Chiquet J."/>
            <person name="Belcram H."/>
            <person name="Tong C."/>
            <person name="Samans B."/>
            <person name="Correa M."/>
            <person name="Da Silva C."/>
            <person name="Just J."/>
            <person name="Falentin C."/>
            <person name="Koh C.S."/>
            <person name="Le Clainche I."/>
            <person name="Bernard M."/>
            <person name="Bento P."/>
            <person name="Noel B."/>
            <person name="Labadie K."/>
            <person name="Alberti A."/>
            <person name="Charles M."/>
            <person name="Arnaud D."/>
            <person name="Guo H."/>
            <person name="Daviaud C."/>
            <person name="Alamery S."/>
            <person name="Jabbari K."/>
            <person name="Zhao M."/>
            <person name="Edger P.P."/>
            <person name="Chelaifa H."/>
            <person name="Tack D."/>
            <person name="Lassalle G."/>
            <person name="Mestiri I."/>
            <person name="Schnel N."/>
            <person name="Le Paslier M.C."/>
            <person name="Fan G."/>
            <person name="Renault V."/>
            <person name="Bayer P.E."/>
            <person name="Golicz A.A."/>
            <person name="Manoli S."/>
            <person name="Lee T.H."/>
            <person name="Thi V.H."/>
            <person name="Chalabi S."/>
            <person name="Hu Q."/>
            <person name="Fan C."/>
            <person name="Tollenaere R."/>
            <person name="Lu Y."/>
            <person name="Battail C."/>
            <person name="Shen J."/>
            <person name="Sidebottom C.H."/>
            <person name="Wang X."/>
            <person name="Canaguier A."/>
            <person name="Chauveau A."/>
            <person name="Berard A."/>
            <person name="Deniot G."/>
            <person name="Guan M."/>
            <person name="Liu Z."/>
            <person name="Sun F."/>
            <person name="Lim Y.P."/>
            <person name="Lyons E."/>
            <person name="Town C.D."/>
            <person name="Bancroft I."/>
            <person name="Wang X."/>
            <person name="Meng J."/>
            <person name="Ma J."/>
            <person name="Pires J.C."/>
            <person name="King G.J."/>
            <person name="Brunel D."/>
            <person name="Delourme R."/>
            <person name="Renard M."/>
            <person name="Aury J.M."/>
            <person name="Adams K.L."/>
            <person name="Batley J."/>
            <person name="Snowdon R.J."/>
            <person name="Tost J."/>
            <person name="Edwards D."/>
            <person name="Zhou Y."/>
            <person name="Hua W."/>
            <person name="Sharpe A.G."/>
            <person name="Paterson A.H."/>
            <person name="Guan C."/>
            <person name="Wincker P."/>
        </authorList>
    </citation>
    <scope>NUCLEOTIDE SEQUENCE [LARGE SCALE GENOMIC DNA]</scope>
    <source>
        <strain evidence="2">cv. Darmor-bzh</strain>
    </source>
</reference>
<accession>A0A078GX73</accession>
<dbReference type="EMBL" id="LK032243">
    <property type="protein sequence ID" value="CDY29759.1"/>
    <property type="molecule type" value="Genomic_DNA"/>
</dbReference>
<sequence>MLDFGGAYGVLGFQFPQIYMKLTMSLF</sequence>
<dbReference type="PaxDb" id="3708-A0A078GX73"/>
<evidence type="ECO:0000313" key="2">
    <source>
        <dbReference type="Proteomes" id="UP000028999"/>
    </source>
</evidence>
<keyword evidence="2" id="KW-1185">Reference proteome</keyword>
<gene>
    <name evidence="1" type="primary">BnaA01g19070D</name>
    <name evidence="1" type="ORF">GSBRNA2T00043611001</name>
</gene>
<dbReference type="Gramene" id="CDY29759">
    <property type="protein sequence ID" value="CDY29759"/>
    <property type="gene ID" value="GSBRNA2T00043611001"/>
</dbReference>